<dbReference type="EMBL" id="CP022657">
    <property type="protein sequence ID" value="ASS76809.1"/>
    <property type="molecule type" value="Genomic_DNA"/>
</dbReference>
<dbReference type="RefSeq" id="WP_094238036.1">
    <property type="nucleotide sequence ID" value="NZ_CP022657.1"/>
</dbReference>
<dbReference type="KEGG" id="tab:CIG75_18925"/>
<gene>
    <name evidence="1" type="ORF">CIG75_18925</name>
</gene>
<evidence type="ECO:0000313" key="1">
    <source>
        <dbReference type="EMBL" id="ASS76809.1"/>
    </source>
</evidence>
<dbReference type="AlphaFoldDB" id="A0A223D5C9"/>
<organism evidence="1 2">
    <name type="scientific">Tumebacillus algifaecis</name>
    <dbReference type="NCBI Taxonomy" id="1214604"/>
    <lineage>
        <taxon>Bacteria</taxon>
        <taxon>Bacillati</taxon>
        <taxon>Bacillota</taxon>
        <taxon>Bacilli</taxon>
        <taxon>Bacillales</taxon>
        <taxon>Alicyclobacillaceae</taxon>
        <taxon>Tumebacillus</taxon>
    </lineage>
</organism>
<reference evidence="1 2" key="1">
    <citation type="journal article" date="2015" name="Int. J. Syst. Evol. Microbiol.">
        <title>Tumebacillus algifaecis sp. nov., isolated from decomposing algal scum.</title>
        <authorList>
            <person name="Wu Y.F."/>
            <person name="Zhang B."/>
            <person name="Xing P."/>
            <person name="Wu Q.L."/>
            <person name="Liu S.J."/>
        </authorList>
    </citation>
    <scope>NUCLEOTIDE SEQUENCE [LARGE SCALE GENOMIC DNA]</scope>
    <source>
        <strain evidence="1 2">THMBR28</strain>
    </source>
</reference>
<dbReference type="Proteomes" id="UP000214688">
    <property type="component" value="Chromosome"/>
</dbReference>
<proteinExistence type="predicted"/>
<accession>A0A223D5C9</accession>
<evidence type="ECO:0000313" key="2">
    <source>
        <dbReference type="Proteomes" id="UP000214688"/>
    </source>
</evidence>
<keyword evidence="2" id="KW-1185">Reference proteome</keyword>
<protein>
    <submittedName>
        <fullName evidence="1">Uncharacterized protein</fullName>
    </submittedName>
</protein>
<sequence length="62" mass="6967">MDEERVREIVREEIEASFVMRVVMQSPVVQIVNDGKPIDIDAVARRIERRLADGLKSAGAMA</sequence>
<name>A0A223D5C9_9BACL</name>